<dbReference type="InterPro" id="IPR001173">
    <property type="entry name" value="Glyco_trans_2-like"/>
</dbReference>
<dbReference type="EMBL" id="BJZP01000002">
    <property type="protein sequence ID" value="GEO83496.1"/>
    <property type="molecule type" value="Genomic_DNA"/>
</dbReference>
<evidence type="ECO:0000259" key="1">
    <source>
        <dbReference type="Pfam" id="PF00535"/>
    </source>
</evidence>
<gene>
    <name evidence="2" type="ORF">RNA01_04280</name>
</gene>
<sequence length="421" mass="48082">MTHKMRLSICVPSRNRQYYFQKTIESLTDTLRDDVEFVFVDNSDDPSVMNEYMRAYKDDPRVTYVPSADRTLSMKDNWERALEAATGDWVTFIGDDDYVEPEVMTVIKEIVKIHPEMDAVSWGVLGYNWPTKDTKPHSIMIPFNAFIVKLPRDLLVKKMFGWHEPGVVPTSGFSIYHSAISRTLLEKIKKIGGGKYFEHPVIDYDMGMKVIVYGRTFSFCQRPFSVTGSCPQSNSYSIGKLEDTKRKMDAFMEELGHNFEDDPLLRDFPFHSYLGVTATVATTQLWFKKKYKLRHDGWERNFAVACAKNVEKHIDREAFDAVRDAYAAAFRKWENGKFLGSFAPVFKADRFGTCVTGSSEAGTYIRSDIGGATTPRQMFDAVNAMTKPVDQIAVPPEGLRFPWEEECVGLDGKARIIRSRS</sequence>
<keyword evidence="3" id="KW-1185">Reference proteome</keyword>
<accession>A0A512HDH3</accession>
<evidence type="ECO:0000313" key="3">
    <source>
        <dbReference type="Proteomes" id="UP000321717"/>
    </source>
</evidence>
<feature type="domain" description="Glycosyltransferase 2-like" evidence="1">
    <location>
        <begin position="8"/>
        <end position="176"/>
    </location>
</feature>
<dbReference type="PANTHER" id="PTHR22916:SF3">
    <property type="entry name" value="UDP-GLCNAC:BETAGAL BETA-1,3-N-ACETYLGLUCOSAMINYLTRANSFERASE-LIKE PROTEIN 1"/>
    <property type="match status" value="1"/>
</dbReference>
<dbReference type="PANTHER" id="PTHR22916">
    <property type="entry name" value="GLYCOSYLTRANSFERASE"/>
    <property type="match status" value="1"/>
</dbReference>
<name>A0A512HDH3_9HYPH</name>
<dbReference type="Pfam" id="PF00535">
    <property type="entry name" value="Glycos_transf_2"/>
    <property type="match status" value="1"/>
</dbReference>
<dbReference type="GO" id="GO:0016758">
    <property type="term" value="F:hexosyltransferase activity"/>
    <property type="evidence" value="ECO:0007669"/>
    <property type="project" value="UniProtKB-ARBA"/>
</dbReference>
<organism evidence="2 3">
    <name type="scientific">Ciceribacter naphthalenivorans</name>
    <dbReference type="NCBI Taxonomy" id="1118451"/>
    <lineage>
        <taxon>Bacteria</taxon>
        <taxon>Pseudomonadati</taxon>
        <taxon>Pseudomonadota</taxon>
        <taxon>Alphaproteobacteria</taxon>
        <taxon>Hyphomicrobiales</taxon>
        <taxon>Rhizobiaceae</taxon>
        <taxon>Ciceribacter</taxon>
    </lineage>
</organism>
<dbReference type="InterPro" id="IPR029044">
    <property type="entry name" value="Nucleotide-diphossugar_trans"/>
</dbReference>
<dbReference type="CDD" id="cd00761">
    <property type="entry name" value="Glyco_tranf_GTA_type"/>
    <property type="match status" value="1"/>
</dbReference>
<protein>
    <recommendedName>
        <fullName evidence="1">Glycosyltransferase 2-like domain-containing protein</fullName>
    </recommendedName>
</protein>
<proteinExistence type="predicted"/>
<dbReference type="RefSeq" id="WP_147178314.1">
    <property type="nucleotide sequence ID" value="NZ_BJZP01000002.1"/>
</dbReference>
<dbReference type="OrthoDB" id="5291101at2"/>
<reference evidence="2 3" key="1">
    <citation type="submission" date="2019-07" db="EMBL/GenBank/DDBJ databases">
        <title>Whole genome shotgun sequence of Rhizobium naphthalenivorans NBRC 107585.</title>
        <authorList>
            <person name="Hosoyama A."/>
            <person name="Uohara A."/>
            <person name="Ohji S."/>
            <person name="Ichikawa N."/>
        </authorList>
    </citation>
    <scope>NUCLEOTIDE SEQUENCE [LARGE SCALE GENOMIC DNA]</scope>
    <source>
        <strain evidence="2 3">NBRC 107585</strain>
    </source>
</reference>
<dbReference type="SUPFAM" id="SSF53448">
    <property type="entry name" value="Nucleotide-diphospho-sugar transferases"/>
    <property type="match status" value="1"/>
</dbReference>
<dbReference type="Gene3D" id="3.90.550.10">
    <property type="entry name" value="Spore Coat Polysaccharide Biosynthesis Protein SpsA, Chain A"/>
    <property type="match status" value="1"/>
</dbReference>
<dbReference type="AlphaFoldDB" id="A0A512HDH3"/>
<evidence type="ECO:0000313" key="2">
    <source>
        <dbReference type="EMBL" id="GEO83496.1"/>
    </source>
</evidence>
<comment type="caution">
    <text evidence="2">The sequence shown here is derived from an EMBL/GenBank/DDBJ whole genome shotgun (WGS) entry which is preliminary data.</text>
</comment>
<dbReference type="Proteomes" id="UP000321717">
    <property type="component" value="Unassembled WGS sequence"/>
</dbReference>